<gene>
    <name evidence="1" type="ORF">TGCAST_388520</name>
</gene>
<dbReference type="Proteomes" id="UP000284452">
    <property type="component" value="Unassembled WGS sequence"/>
</dbReference>
<evidence type="ECO:0000313" key="2">
    <source>
        <dbReference type="Proteomes" id="UP000284452"/>
    </source>
</evidence>
<accession>A0A3R8G6Z5</accession>
<name>A0A3R8G6Z5_TOXGO</name>
<sequence>MPDAHSTCWRMRFITNGQRTKTKLRTTQSLQQASLTLSSLLLSLLPLPPLLARVLLSALLPPRRPRPPLPPWLLRVLPWLVLERTASLLAAKASSSTLLLWRAQQRNRIFSMTRIGTATTI</sequence>
<comment type="caution">
    <text evidence="1">The sequence shown here is derived from an EMBL/GenBank/DDBJ whole genome shotgun (WGS) entry which is preliminary data.</text>
</comment>
<dbReference type="AlphaFoldDB" id="A0A3R8G6Z5"/>
<evidence type="ECO:0000313" key="1">
    <source>
        <dbReference type="EMBL" id="RQX70464.1"/>
    </source>
</evidence>
<organism evidence="1 2">
    <name type="scientific">Toxoplasma gondii CAST</name>
    <dbReference type="NCBI Taxonomy" id="943122"/>
    <lineage>
        <taxon>Eukaryota</taxon>
        <taxon>Sar</taxon>
        <taxon>Alveolata</taxon>
        <taxon>Apicomplexa</taxon>
        <taxon>Conoidasida</taxon>
        <taxon>Coccidia</taxon>
        <taxon>Eucoccidiorida</taxon>
        <taxon>Eimeriorina</taxon>
        <taxon>Sarcocystidae</taxon>
        <taxon>Toxoplasma</taxon>
    </lineage>
</organism>
<reference evidence="1 2" key="1">
    <citation type="submission" date="2017-10" db="EMBL/GenBank/DDBJ databases">
        <authorList>
            <person name="Sibley D."/>
            <person name="Venepally P."/>
            <person name="Karamycheva S."/>
            <person name="Hadjithomas M."/>
            <person name="Khan A."/>
            <person name="Brunk B."/>
            <person name="Roos D."/>
            <person name="Caler E."/>
            <person name="Lorenzi H."/>
        </authorList>
    </citation>
    <scope>NUCLEOTIDE SEQUENCE [LARGE SCALE GENOMIC DNA]</scope>
    <source>
        <strain evidence="1 2">CAST</strain>
    </source>
</reference>
<dbReference type="VEuPathDB" id="ToxoDB:TGCAST_388520"/>
<dbReference type="EMBL" id="AHIV02001316">
    <property type="protein sequence ID" value="RQX70464.1"/>
    <property type="molecule type" value="Genomic_DNA"/>
</dbReference>
<proteinExistence type="predicted"/>
<protein>
    <submittedName>
        <fullName evidence="1">Uncharacterized protein</fullName>
    </submittedName>
</protein>